<dbReference type="SUPFAM" id="SSF53686">
    <property type="entry name" value="Tryptophan synthase beta subunit-like PLP-dependent enzymes"/>
    <property type="match status" value="1"/>
</dbReference>
<evidence type="ECO:0000256" key="1">
    <source>
        <dbReference type="ARBA" id="ARBA00001933"/>
    </source>
</evidence>
<dbReference type="OrthoDB" id="5291638at2"/>
<evidence type="ECO:0000313" key="7">
    <source>
        <dbReference type="EMBL" id="RDU58911.1"/>
    </source>
</evidence>
<dbReference type="GO" id="GO:0019148">
    <property type="term" value="F:D-cysteine desulfhydrase activity"/>
    <property type="evidence" value="ECO:0007669"/>
    <property type="project" value="TreeGrafter"/>
</dbReference>
<evidence type="ECO:0000313" key="8">
    <source>
        <dbReference type="Proteomes" id="UP000256599"/>
    </source>
</evidence>
<gene>
    <name evidence="7" type="ORF">CQA63_08770</name>
</gene>
<comment type="cofactor">
    <cofactor evidence="1">
        <name>pyridoxal 5'-phosphate</name>
        <dbReference type="ChEBI" id="CHEBI:597326"/>
    </cofactor>
</comment>
<dbReference type="RefSeq" id="WP_104699989.1">
    <property type="nucleotide sequence ID" value="NZ_FZPP01000018.1"/>
</dbReference>
<dbReference type="EMBL" id="NXLR01000026">
    <property type="protein sequence ID" value="RDU58911.1"/>
    <property type="molecule type" value="Genomic_DNA"/>
</dbReference>
<keyword evidence="3 5" id="KW-0663">Pyridoxal phosphate</keyword>
<evidence type="ECO:0000256" key="5">
    <source>
        <dbReference type="PIRSR" id="PIRSR006278-2"/>
    </source>
</evidence>
<dbReference type="InterPro" id="IPR036052">
    <property type="entry name" value="TrpB-like_PALP_sf"/>
</dbReference>
<reference evidence="7 8" key="1">
    <citation type="submission" date="2018-04" db="EMBL/GenBank/DDBJ databases">
        <title>Novel Campyloabacter and Helicobacter Species and Strains.</title>
        <authorList>
            <person name="Mannion A.J."/>
            <person name="Shen Z."/>
            <person name="Fox J.G."/>
        </authorList>
    </citation>
    <scope>NUCLEOTIDE SEQUENCE [LARGE SCALE GENOMIC DNA]</scope>
    <source>
        <strain evidence="7 8">MIT 98-6070</strain>
    </source>
</reference>
<protein>
    <submittedName>
        <fullName evidence="7">1-aminocyclopropane-1-carboxylate deaminase</fullName>
    </submittedName>
</protein>
<dbReference type="Gene3D" id="3.40.50.1100">
    <property type="match status" value="2"/>
</dbReference>
<evidence type="ECO:0000259" key="6">
    <source>
        <dbReference type="Pfam" id="PF00291"/>
    </source>
</evidence>
<evidence type="ECO:0000256" key="3">
    <source>
        <dbReference type="ARBA" id="ARBA00022898"/>
    </source>
</evidence>
<organism evidence="7 8">
    <name type="scientific">Helicobacter marmotae</name>
    <dbReference type="NCBI Taxonomy" id="152490"/>
    <lineage>
        <taxon>Bacteria</taxon>
        <taxon>Pseudomonadati</taxon>
        <taxon>Campylobacterota</taxon>
        <taxon>Epsilonproteobacteria</taxon>
        <taxon>Campylobacterales</taxon>
        <taxon>Helicobacteraceae</taxon>
        <taxon>Helicobacter</taxon>
    </lineage>
</organism>
<dbReference type="Pfam" id="PF00291">
    <property type="entry name" value="PALP"/>
    <property type="match status" value="1"/>
</dbReference>
<dbReference type="PIRSF" id="PIRSF006278">
    <property type="entry name" value="ACCD_DCysDesulf"/>
    <property type="match status" value="1"/>
</dbReference>
<sequence length="294" mass="32614">MLDFSRSIIESKQLFSRHFYIKRDDLIHPYCNGNKARKFASLLKKSPYSTWISYGGNQSNAMFALSYLAHIQGVVFKYVMPSFSQTPSGNLAYALKWGMQAYTLPQGTSIQSLALYAKSLLTPQALLIPQGGTYELSLPGMHSLADELSSSIGGNPVVFYTSGSGVGVITLQKALRALFPKATLVAINCAGSEAELRDKARAYGVGQMEILSSPFAFAKPKSVIWEMRAYLKQFHLRCDLVYDSPAFCVIYEHLNDFRGKELVFIHSGGLTGDISQQKRYSPALRQIKTTFDSI</sequence>
<evidence type="ECO:0000256" key="4">
    <source>
        <dbReference type="PIRSR" id="PIRSR006278-1"/>
    </source>
</evidence>
<comment type="similarity">
    <text evidence="2">Belongs to the ACC deaminase/D-cysteine desulfhydrase family.</text>
</comment>
<dbReference type="InterPro" id="IPR027278">
    <property type="entry name" value="ACCD_DCysDesulf"/>
</dbReference>
<keyword evidence="8" id="KW-1185">Reference proteome</keyword>
<evidence type="ECO:0000256" key="2">
    <source>
        <dbReference type="ARBA" id="ARBA00008639"/>
    </source>
</evidence>
<feature type="modified residue" description="N6-(pyridoxal phosphate)lysine" evidence="5">
    <location>
        <position position="35"/>
    </location>
</feature>
<dbReference type="PANTHER" id="PTHR43780">
    <property type="entry name" value="1-AMINOCYCLOPROPANE-1-CARBOXYLATE DEAMINASE-RELATED"/>
    <property type="match status" value="1"/>
</dbReference>
<accession>A0A3D8I2S9</accession>
<name>A0A3D8I2S9_9HELI</name>
<dbReference type="AlphaFoldDB" id="A0A3D8I2S9"/>
<dbReference type="InterPro" id="IPR001926">
    <property type="entry name" value="TrpB-like_PALP"/>
</dbReference>
<dbReference type="PANTHER" id="PTHR43780:SF2">
    <property type="entry name" value="1-AMINOCYCLOPROPANE-1-CARBOXYLATE DEAMINASE-RELATED"/>
    <property type="match status" value="1"/>
</dbReference>
<feature type="domain" description="Tryptophan synthase beta chain-like PALP" evidence="6">
    <location>
        <begin position="14"/>
        <end position="195"/>
    </location>
</feature>
<proteinExistence type="inferred from homology"/>
<feature type="active site" description="Nucleophile" evidence="4">
    <location>
        <position position="59"/>
    </location>
</feature>
<dbReference type="Proteomes" id="UP000256599">
    <property type="component" value="Unassembled WGS sequence"/>
</dbReference>
<comment type="caution">
    <text evidence="7">The sequence shown here is derived from an EMBL/GenBank/DDBJ whole genome shotgun (WGS) entry which is preliminary data.</text>
</comment>